<evidence type="ECO:0000313" key="3">
    <source>
        <dbReference type="Proteomes" id="UP000012073"/>
    </source>
</evidence>
<organism evidence="2 3">
    <name type="scientific">Chondrus crispus</name>
    <name type="common">Carrageen Irish moss</name>
    <name type="synonym">Polymorpha crispa</name>
    <dbReference type="NCBI Taxonomy" id="2769"/>
    <lineage>
        <taxon>Eukaryota</taxon>
        <taxon>Rhodophyta</taxon>
        <taxon>Florideophyceae</taxon>
        <taxon>Rhodymeniophycidae</taxon>
        <taxon>Gigartinales</taxon>
        <taxon>Gigartinaceae</taxon>
        <taxon>Chondrus</taxon>
    </lineage>
</organism>
<dbReference type="RefSeq" id="XP_005715993.1">
    <property type="nucleotide sequence ID" value="XM_005715936.1"/>
</dbReference>
<gene>
    <name evidence="2" type="ORF">CHC_T00004529001</name>
</gene>
<dbReference type="AlphaFoldDB" id="R7QDK9"/>
<feature type="compositionally biased region" description="Polar residues" evidence="1">
    <location>
        <begin position="198"/>
        <end position="207"/>
    </location>
</feature>
<proteinExistence type="predicted"/>
<evidence type="ECO:0000256" key="1">
    <source>
        <dbReference type="SAM" id="MobiDB-lite"/>
    </source>
</evidence>
<dbReference type="KEGG" id="ccp:CHC_T00004529001"/>
<dbReference type="GeneID" id="17323702"/>
<keyword evidence="3" id="KW-1185">Reference proteome</keyword>
<accession>R7QDK9</accession>
<reference evidence="3" key="1">
    <citation type="journal article" date="2013" name="Proc. Natl. Acad. Sci. U.S.A.">
        <title>Genome structure and metabolic features in the red seaweed Chondrus crispus shed light on evolution of the Archaeplastida.</title>
        <authorList>
            <person name="Collen J."/>
            <person name="Porcel B."/>
            <person name="Carre W."/>
            <person name="Ball S.G."/>
            <person name="Chaparro C."/>
            <person name="Tonon T."/>
            <person name="Barbeyron T."/>
            <person name="Michel G."/>
            <person name="Noel B."/>
            <person name="Valentin K."/>
            <person name="Elias M."/>
            <person name="Artiguenave F."/>
            <person name="Arun A."/>
            <person name="Aury J.M."/>
            <person name="Barbosa-Neto J.F."/>
            <person name="Bothwell J.H."/>
            <person name="Bouget F.Y."/>
            <person name="Brillet L."/>
            <person name="Cabello-Hurtado F."/>
            <person name="Capella-Gutierrez S."/>
            <person name="Charrier B."/>
            <person name="Cladiere L."/>
            <person name="Cock J.M."/>
            <person name="Coelho S.M."/>
            <person name="Colleoni C."/>
            <person name="Czjzek M."/>
            <person name="Da Silva C."/>
            <person name="Delage L."/>
            <person name="Denoeud F."/>
            <person name="Deschamps P."/>
            <person name="Dittami S.M."/>
            <person name="Gabaldon T."/>
            <person name="Gachon C.M."/>
            <person name="Groisillier A."/>
            <person name="Herve C."/>
            <person name="Jabbari K."/>
            <person name="Katinka M."/>
            <person name="Kloareg B."/>
            <person name="Kowalczyk N."/>
            <person name="Labadie K."/>
            <person name="Leblanc C."/>
            <person name="Lopez P.J."/>
            <person name="McLachlan D.H."/>
            <person name="Meslet-Cladiere L."/>
            <person name="Moustafa A."/>
            <person name="Nehr Z."/>
            <person name="Nyvall Collen P."/>
            <person name="Panaud O."/>
            <person name="Partensky F."/>
            <person name="Poulain J."/>
            <person name="Rensing S.A."/>
            <person name="Rousvoal S."/>
            <person name="Samson G."/>
            <person name="Symeonidi A."/>
            <person name="Weissenbach J."/>
            <person name="Zambounis A."/>
            <person name="Wincker P."/>
            <person name="Boyen C."/>
        </authorList>
    </citation>
    <scope>NUCLEOTIDE SEQUENCE [LARGE SCALE GENOMIC DNA]</scope>
    <source>
        <strain evidence="3">cv. Stackhouse</strain>
    </source>
</reference>
<evidence type="ECO:0000313" key="2">
    <source>
        <dbReference type="EMBL" id="CDF36174.1"/>
    </source>
</evidence>
<protein>
    <submittedName>
        <fullName evidence="2">Uncharacterized protein</fullName>
    </submittedName>
</protein>
<name>R7QDK9_CHOCR</name>
<sequence length="214" mass="24216">MLLTNPDRRYYDGFKVGYAELAPNLGSVTEGAVCGGILRKVTDAVASFSTQLLNYFHEQERSLPVIIESLYDPEDMYSASIERRIMRAIWKCGRKDESMVMLLRAVEDSPSCKQWTCRNLRRLERVAMPLWRRRYNNARGAVIAKFKQRKRSWERSAASTDMVFGSSLHRLNLGSATARSRMGPMPGIQSHLAEPRSYGSSSSTDNKFPTGHGT</sequence>
<dbReference type="EMBL" id="HG001764">
    <property type="protein sequence ID" value="CDF36174.1"/>
    <property type="molecule type" value="Genomic_DNA"/>
</dbReference>
<dbReference type="Proteomes" id="UP000012073">
    <property type="component" value="Unassembled WGS sequence"/>
</dbReference>
<dbReference type="OrthoDB" id="10579990at2759"/>
<dbReference type="Gramene" id="CDF36174">
    <property type="protein sequence ID" value="CDF36174"/>
    <property type="gene ID" value="CHC_T00004529001"/>
</dbReference>
<feature type="region of interest" description="Disordered" evidence="1">
    <location>
        <begin position="178"/>
        <end position="214"/>
    </location>
</feature>